<keyword evidence="1" id="KW-0812">Transmembrane</keyword>
<evidence type="ECO:0000256" key="1">
    <source>
        <dbReference type="SAM" id="Phobius"/>
    </source>
</evidence>
<dbReference type="Proteomes" id="UP000471298">
    <property type="component" value="Unassembled WGS sequence"/>
</dbReference>
<evidence type="ECO:0000313" key="3">
    <source>
        <dbReference type="EMBL" id="MPV86396.1"/>
    </source>
</evidence>
<dbReference type="RefSeq" id="WP_152810396.1">
    <property type="nucleotide sequence ID" value="NZ_WHNW01000007.1"/>
</dbReference>
<reference evidence="3 4" key="1">
    <citation type="submission" date="2019-10" db="EMBL/GenBank/DDBJ databases">
        <title>Cardiobacteriales fam. a chemoheterotrophic member of the order Cardiobacteriales, and proposal of Cardiobacteriales fam. nov.</title>
        <authorList>
            <person name="Wang C."/>
        </authorList>
    </citation>
    <scope>NUCLEOTIDE SEQUENCE [LARGE SCALE GENOMIC DNA]</scope>
    <source>
        <strain evidence="3 4">ML27</strain>
    </source>
</reference>
<dbReference type="InParanoid" id="A0A6N7F3F1"/>
<name>A0A6N7F3F1_9GAMM</name>
<dbReference type="EMBL" id="WHNW01000007">
    <property type="protein sequence ID" value="MPV86396.1"/>
    <property type="molecule type" value="Genomic_DNA"/>
</dbReference>
<proteinExistence type="predicted"/>
<keyword evidence="1" id="KW-0472">Membrane</keyword>
<comment type="caution">
    <text evidence="3">The sequence shown here is derived from an EMBL/GenBank/DDBJ whole genome shotgun (WGS) entry which is preliminary data.</text>
</comment>
<sequence length="171" mass="19682">MKNRFKQWMTARKHIEGLRFLKPISHWLVDPNIWHLNRRNIASGFAIGVMIGCLPIPFQMLLAAMLAIASRVNLPIALMATFISNPVTMPFLFSANYFLGTTLLGRSYRDLPAFEWGFKAVLDLGAEILIPLYLGSIVMGVIAFVVSLLSVRIIWRIHVIRQYNRRQRNWK</sequence>
<organism evidence="3 4">
    <name type="scientific">Ostreibacterium oceani</name>
    <dbReference type="NCBI Taxonomy" id="2654998"/>
    <lineage>
        <taxon>Bacteria</taxon>
        <taxon>Pseudomonadati</taxon>
        <taxon>Pseudomonadota</taxon>
        <taxon>Gammaproteobacteria</taxon>
        <taxon>Cardiobacteriales</taxon>
        <taxon>Ostreibacteriaceae</taxon>
        <taxon>Ostreibacterium</taxon>
    </lineage>
</organism>
<dbReference type="PANTHER" id="PTHR40547">
    <property type="entry name" value="SLL0298 PROTEIN"/>
    <property type="match status" value="1"/>
</dbReference>
<feature type="domain" description="DUF2062" evidence="2">
    <location>
        <begin position="22"/>
        <end position="162"/>
    </location>
</feature>
<dbReference type="PANTHER" id="PTHR40547:SF1">
    <property type="entry name" value="SLL0298 PROTEIN"/>
    <property type="match status" value="1"/>
</dbReference>
<keyword evidence="4" id="KW-1185">Reference proteome</keyword>
<dbReference type="InterPro" id="IPR018639">
    <property type="entry name" value="DUF2062"/>
</dbReference>
<evidence type="ECO:0000313" key="4">
    <source>
        <dbReference type="Proteomes" id="UP000471298"/>
    </source>
</evidence>
<dbReference type="Pfam" id="PF09835">
    <property type="entry name" value="DUF2062"/>
    <property type="match status" value="1"/>
</dbReference>
<feature type="transmembrane region" description="Helical" evidence="1">
    <location>
        <begin position="132"/>
        <end position="155"/>
    </location>
</feature>
<keyword evidence="1" id="KW-1133">Transmembrane helix</keyword>
<evidence type="ECO:0000259" key="2">
    <source>
        <dbReference type="Pfam" id="PF09835"/>
    </source>
</evidence>
<gene>
    <name evidence="3" type="ORF">GCU85_06590</name>
</gene>
<dbReference type="AlphaFoldDB" id="A0A6N7F3F1"/>
<protein>
    <submittedName>
        <fullName evidence="3">DUF2062 domain-containing protein</fullName>
    </submittedName>
</protein>
<accession>A0A6N7F3F1</accession>
<feature type="transmembrane region" description="Helical" evidence="1">
    <location>
        <begin position="41"/>
        <end position="69"/>
    </location>
</feature>